<evidence type="ECO:0000313" key="1">
    <source>
        <dbReference type="EMBL" id="SMP43561.1"/>
    </source>
</evidence>
<dbReference type="EMBL" id="FXUG01000001">
    <property type="protein sequence ID" value="SMP43561.1"/>
    <property type="molecule type" value="Genomic_DNA"/>
</dbReference>
<evidence type="ECO:0000313" key="2">
    <source>
        <dbReference type="Proteomes" id="UP001158067"/>
    </source>
</evidence>
<name>A0ABY1PR73_9BACT</name>
<keyword evidence="2" id="KW-1185">Reference proteome</keyword>
<accession>A0ABY1PR73</accession>
<sequence>MSSSQTQSAFDWTSSFALQCRIDSDVEQSCAVRVSEAFLLLTETDANVTTRLPSKLYIAEGLVVVFID</sequence>
<comment type="caution">
    <text evidence="1">The sequence shown here is derived from an EMBL/GenBank/DDBJ whole genome shotgun (WGS) entry which is preliminary data.</text>
</comment>
<dbReference type="Proteomes" id="UP001158067">
    <property type="component" value="Unassembled WGS sequence"/>
</dbReference>
<gene>
    <name evidence="1" type="ORF">SAMN06265222_101956</name>
</gene>
<protein>
    <submittedName>
        <fullName evidence="1">Uncharacterized protein</fullName>
    </submittedName>
</protein>
<reference evidence="1 2" key="1">
    <citation type="submission" date="2017-05" db="EMBL/GenBank/DDBJ databases">
        <authorList>
            <person name="Varghese N."/>
            <person name="Submissions S."/>
        </authorList>
    </citation>
    <scope>NUCLEOTIDE SEQUENCE [LARGE SCALE GENOMIC DNA]</scope>
    <source>
        <strain evidence="1 2">DSM 25457</strain>
    </source>
</reference>
<proteinExistence type="predicted"/>
<organism evidence="1 2">
    <name type="scientific">Neorhodopirellula lusitana</name>
    <dbReference type="NCBI Taxonomy" id="445327"/>
    <lineage>
        <taxon>Bacteria</taxon>
        <taxon>Pseudomonadati</taxon>
        <taxon>Planctomycetota</taxon>
        <taxon>Planctomycetia</taxon>
        <taxon>Pirellulales</taxon>
        <taxon>Pirellulaceae</taxon>
        <taxon>Neorhodopirellula</taxon>
    </lineage>
</organism>